<sequence length="240" mass="23385">MGASTRAAVTALGAAVLALAGFAARDVLTGYVLLLCLVFALGWPRLIDLPTYRGASLVIGGTAIAALAAVRFGTVAGLAIVAGLAVVAAFVHQMLRRDGRPRLVESVAGVVTGCAVVVSAAGWVAVGEGLTAESLVVTGAASIAAAAAATAVPARTELVAVLATVVAGAAGLLAGLLLELVGPVPGLLVGLAVGILTAALHVLFGLFPASSRVRPALSAAMLPLLVPGMAVHLVAGLLSA</sequence>
<dbReference type="AlphaFoldDB" id="A0A552WMP0"/>
<keyword evidence="1" id="KW-0812">Transmembrane</keyword>
<feature type="transmembrane region" description="Helical" evidence="1">
    <location>
        <begin position="76"/>
        <end position="95"/>
    </location>
</feature>
<keyword evidence="1" id="KW-1133">Transmembrane helix</keyword>
<protein>
    <recommendedName>
        <fullName evidence="4">Permease</fullName>
    </recommendedName>
</protein>
<dbReference type="EMBL" id="VJXR01000058">
    <property type="protein sequence ID" value="TRW43997.1"/>
    <property type="molecule type" value="Genomic_DNA"/>
</dbReference>
<feature type="transmembrane region" description="Helical" evidence="1">
    <location>
        <begin position="184"/>
        <end position="207"/>
    </location>
</feature>
<dbReference type="RefSeq" id="WP_143419370.1">
    <property type="nucleotide sequence ID" value="NZ_VJXR01000058.1"/>
</dbReference>
<proteinExistence type="predicted"/>
<organism evidence="2 3">
    <name type="scientific">Georgenia yuyongxinii</name>
    <dbReference type="NCBI Taxonomy" id="2589797"/>
    <lineage>
        <taxon>Bacteria</taxon>
        <taxon>Bacillati</taxon>
        <taxon>Actinomycetota</taxon>
        <taxon>Actinomycetes</taxon>
        <taxon>Micrococcales</taxon>
        <taxon>Bogoriellaceae</taxon>
        <taxon>Georgenia</taxon>
    </lineage>
</organism>
<keyword evidence="3" id="KW-1185">Reference proteome</keyword>
<feature type="transmembrane region" description="Helical" evidence="1">
    <location>
        <begin position="159"/>
        <end position="178"/>
    </location>
</feature>
<feature type="transmembrane region" description="Helical" evidence="1">
    <location>
        <begin position="30"/>
        <end position="47"/>
    </location>
</feature>
<accession>A0A552WMP0</accession>
<reference evidence="2 3" key="1">
    <citation type="submission" date="2019-07" db="EMBL/GenBank/DDBJ databases">
        <title>Georgenia wutianyii sp. nov. and Georgenia *** sp. nov. isolated from plateau pika (Ochotona curzoniae) in the Qinghai-Tibet plateau of China.</title>
        <authorList>
            <person name="Tian Z."/>
        </authorList>
    </citation>
    <scope>NUCLEOTIDE SEQUENCE [LARGE SCALE GENOMIC DNA]</scope>
    <source>
        <strain evidence="2 3">Z446</strain>
    </source>
</reference>
<gene>
    <name evidence="2" type="ORF">FJ693_15505</name>
</gene>
<feature type="transmembrane region" description="Helical" evidence="1">
    <location>
        <begin position="107"/>
        <end position="126"/>
    </location>
</feature>
<feature type="transmembrane region" description="Helical" evidence="1">
    <location>
        <begin position="219"/>
        <end position="238"/>
    </location>
</feature>
<evidence type="ECO:0000313" key="2">
    <source>
        <dbReference type="EMBL" id="TRW43997.1"/>
    </source>
</evidence>
<evidence type="ECO:0000313" key="3">
    <source>
        <dbReference type="Proteomes" id="UP000318693"/>
    </source>
</evidence>
<comment type="caution">
    <text evidence="2">The sequence shown here is derived from an EMBL/GenBank/DDBJ whole genome shotgun (WGS) entry which is preliminary data.</text>
</comment>
<name>A0A552WMP0_9MICO</name>
<evidence type="ECO:0008006" key="4">
    <source>
        <dbReference type="Google" id="ProtNLM"/>
    </source>
</evidence>
<keyword evidence="1" id="KW-0472">Membrane</keyword>
<evidence type="ECO:0000256" key="1">
    <source>
        <dbReference type="SAM" id="Phobius"/>
    </source>
</evidence>
<feature type="transmembrane region" description="Helical" evidence="1">
    <location>
        <begin position="132"/>
        <end position="152"/>
    </location>
</feature>
<dbReference type="Proteomes" id="UP000318693">
    <property type="component" value="Unassembled WGS sequence"/>
</dbReference>